<proteinExistence type="predicted"/>
<evidence type="ECO:0000313" key="1">
    <source>
        <dbReference type="EMBL" id="CAG9311137.1"/>
    </source>
</evidence>
<comment type="caution">
    <text evidence="1">The sequence shown here is derived from an EMBL/GenBank/DDBJ whole genome shotgun (WGS) entry which is preliminary data.</text>
</comment>
<dbReference type="EMBL" id="CAJZBQ010000004">
    <property type="protein sequence ID" value="CAG9311137.1"/>
    <property type="molecule type" value="Genomic_DNA"/>
</dbReference>
<organism evidence="1 2">
    <name type="scientific">Blepharisma stoltei</name>
    <dbReference type="NCBI Taxonomy" id="1481888"/>
    <lineage>
        <taxon>Eukaryota</taxon>
        <taxon>Sar</taxon>
        <taxon>Alveolata</taxon>
        <taxon>Ciliophora</taxon>
        <taxon>Postciliodesmatophora</taxon>
        <taxon>Heterotrichea</taxon>
        <taxon>Heterotrichida</taxon>
        <taxon>Blepharismidae</taxon>
        <taxon>Blepharisma</taxon>
    </lineage>
</organism>
<gene>
    <name evidence="1" type="ORF">BSTOLATCC_MIC3430</name>
</gene>
<dbReference type="AlphaFoldDB" id="A0AAU9ICW5"/>
<name>A0AAU9ICW5_9CILI</name>
<evidence type="ECO:0000313" key="2">
    <source>
        <dbReference type="Proteomes" id="UP001162131"/>
    </source>
</evidence>
<reference evidence="1" key="1">
    <citation type="submission" date="2021-09" db="EMBL/GenBank/DDBJ databases">
        <authorList>
            <consortium name="AG Swart"/>
            <person name="Singh M."/>
            <person name="Singh A."/>
            <person name="Seah K."/>
            <person name="Emmerich C."/>
        </authorList>
    </citation>
    <scope>NUCLEOTIDE SEQUENCE</scope>
    <source>
        <strain evidence="1">ATCC30299</strain>
    </source>
</reference>
<sequence length="746" mass="86990">MHKFLKDLSVKAQVVEETTLSPYIINFLDSDTKSIFLHLKQFADELWYLIIYSEKDQNFLEKFNSDIQSTKAALNKVLQVEKKSKKIISIYEALSNKLEISITNTITSIAYAQQDIDKVISALVDYVNDEKERVLFRIKQYSISKKFNYNELKWREDDDAHFSETKNCSGPLISFSNCIKSLPFKEIDIISNEIDNLFENNAQVLANMNNLQKCLVFIKISSNKIINLLKTYTYQIELKYHVYQQKSSSDEIRRVLFDQEKFEKFYQKVISIGNWLSSETKKLEAFIEILPLQCQKMCEKCVIFPYNIFNENKFLHEKLKHIKSACLSASQYLNSLVVKESPASILSLLRATRFIEQASSMENFTQNDIIISKEFKYSTSILYRMLHLRSELLRNLQLYALIKELDEKRKSLSEDMKIHIIDSPNAKEWENYIKIFAYDSFDFIKIESKIKSSRNIGSEGFHSYNSSWDLKIPKENISEISISKPSNNHSNSDWSESELSCSIKSGDDELDYQNKSNGKINYAEKIRNKLNEYAKKTHAKGIKGWKSDLKRLKNREKTQTSLDQSKAKIFLDESLFKTPKDEKSDLSTCSFTPNSIKNSFFSNKRTKTWKESSIRYSKTIISSSKRIKNVKSTVRDSVIRDEESLIRSVSLRKGRSTSKIENKLSRDLENLESYEGINIKGDFSKLQNYKGGFLRCRIRNIQRDRSISAIQKVNAIRDEFEKANMEEKKVRKPRSRLSKVNDSYLI</sequence>
<accession>A0AAU9ICW5</accession>
<protein>
    <recommendedName>
        <fullName evidence="3">DH domain-containing protein</fullName>
    </recommendedName>
</protein>
<evidence type="ECO:0008006" key="3">
    <source>
        <dbReference type="Google" id="ProtNLM"/>
    </source>
</evidence>
<dbReference type="Proteomes" id="UP001162131">
    <property type="component" value="Unassembled WGS sequence"/>
</dbReference>
<keyword evidence="2" id="KW-1185">Reference proteome</keyword>